<dbReference type="PANTHER" id="PTHR12619:SF32">
    <property type="entry name" value="RFX-TYPE WINGED-HELIX DOMAIN-CONTAINING PROTEIN"/>
    <property type="match status" value="1"/>
</dbReference>
<sequence>MFCVSGGEERAAKCSQNHVFYKTGSNRKYSLSSKTGTLLPEFPDADNLILPDDIDRDKLTVVSKYPENMQTFIMMYRTHCQRILDTVVSANFEEVQNFLLHFWQGMPEHLVELLKADMIADIVGLCDSILYKVLIDVLIPSTIQDLPESLGSEIKLFIKRLPYWLESSLENVPEKIRKKKMHVVKGFMQSIRRQISFVHLAQTARTVLLNHETINQMIEDVADINFSEICCQAVFDEFINLLSKQAPIEAYTEWMDNIIDKCVLEKNKDNCQGSFHLIHMMFDEYVFLVMETQQDITNEKLLQKNIQKYMKNAEEIKMSAKVRPPNNKNNISPKHKKRKHSEDNYDSTDEPDVARLCDENRPNISDSYTPLNGTAFSRPAPSNNRDQNSFVITDDPCRSGFHHSTLPLSPLKNFTSFNTGHYERSSYLPQYGINSYNDYMNSSGSLGAASRVQSYADSHVQSFSSVPLNGGMPQSGSYWSDSRTHPSLHDPYSPYTYNKLHSSYESFNKSSFLRSGTYQDPFNRSAFDTSRTYYRGPHDNFQVGTHFPGFNGNYMDIAQPPSQYGRQDTVIYQDDLYPGSMTSSFSSIGKPYLTCAPPFSKSIHLVCRTADMCLHFLAFNTYQNYFCGTNISYRIRIT</sequence>
<accession>A0ABQ9E4J1</accession>
<gene>
    <name evidence="3" type="ORF">KUTeg_023401</name>
</gene>
<evidence type="ECO:0000256" key="1">
    <source>
        <dbReference type="SAM" id="MobiDB-lite"/>
    </source>
</evidence>
<feature type="compositionally biased region" description="Polar residues" evidence="1">
    <location>
        <begin position="362"/>
        <end position="391"/>
    </location>
</feature>
<proteinExistence type="predicted"/>
<evidence type="ECO:0000313" key="4">
    <source>
        <dbReference type="Proteomes" id="UP001217089"/>
    </source>
</evidence>
<feature type="compositionally biased region" description="Basic and acidic residues" evidence="1">
    <location>
        <begin position="352"/>
        <end position="361"/>
    </location>
</feature>
<feature type="region of interest" description="Disordered" evidence="1">
    <location>
        <begin position="317"/>
        <end position="391"/>
    </location>
</feature>
<dbReference type="PANTHER" id="PTHR12619">
    <property type="entry name" value="RFX TRANSCRIPTION FACTOR FAMILY"/>
    <property type="match status" value="1"/>
</dbReference>
<dbReference type="Pfam" id="PF25340">
    <property type="entry name" value="BCD_RFX"/>
    <property type="match status" value="1"/>
</dbReference>
<dbReference type="EMBL" id="JARBDR010000921">
    <property type="protein sequence ID" value="KAJ8299341.1"/>
    <property type="molecule type" value="Genomic_DNA"/>
</dbReference>
<protein>
    <recommendedName>
        <fullName evidence="2">RFX1-4/6/8-like BCD domain-containing protein</fullName>
    </recommendedName>
</protein>
<evidence type="ECO:0000313" key="3">
    <source>
        <dbReference type="EMBL" id="KAJ8299341.1"/>
    </source>
</evidence>
<reference evidence="3 4" key="1">
    <citation type="submission" date="2022-12" db="EMBL/GenBank/DDBJ databases">
        <title>Chromosome-level genome of Tegillarca granosa.</title>
        <authorList>
            <person name="Kim J."/>
        </authorList>
    </citation>
    <scope>NUCLEOTIDE SEQUENCE [LARGE SCALE GENOMIC DNA]</scope>
    <source>
        <strain evidence="3">Teg-2019</strain>
        <tissue evidence="3">Adductor muscle</tissue>
    </source>
</reference>
<dbReference type="InterPro" id="IPR057321">
    <property type="entry name" value="RFX1-4/6/8-like_BCD"/>
</dbReference>
<dbReference type="Proteomes" id="UP001217089">
    <property type="component" value="Unassembled WGS sequence"/>
</dbReference>
<dbReference type="InterPro" id="IPR039779">
    <property type="entry name" value="RFX-like"/>
</dbReference>
<feature type="domain" description="RFX1-4/6/8-like BCD" evidence="2">
    <location>
        <begin position="72"/>
        <end position="269"/>
    </location>
</feature>
<evidence type="ECO:0000259" key="2">
    <source>
        <dbReference type="Pfam" id="PF25340"/>
    </source>
</evidence>
<name>A0ABQ9E4J1_TEGGR</name>
<comment type="caution">
    <text evidence="3">The sequence shown here is derived from an EMBL/GenBank/DDBJ whole genome shotgun (WGS) entry which is preliminary data.</text>
</comment>
<organism evidence="3 4">
    <name type="scientific">Tegillarca granosa</name>
    <name type="common">Malaysian cockle</name>
    <name type="synonym">Anadara granosa</name>
    <dbReference type="NCBI Taxonomy" id="220873"/>
    <lineage>
        <taxon>Eukaryota</taxon>
        <taxon>Metazoa</taxon>
        <taxon>Spiralia</taxon>
        <taxon>Lophotrochozoa</taxon>
        <taxon>Mollusca</taxon>
        <taxon>Bivalvia</taxon>
        <taxon>Autobranchia</taxon>
        <taxon>Pteriomorphia</taxon>
        <taxon>Arcoida</taxon>
        <taxon>Arcoidea</taxon>
        <taxon>Arcidae</taxon>
        <taxon>Tegillarca</taxon>
    </lineage>
</organism>
<keyword evidence="4" id="KW-1185">Reference proteome</keyword>